<dbReference type="HAMAP" id="MF_00169">
    <property type="entry name" value="AroQ"/>
    <property type="match status" value="1"/>
</dbReference>
<dbReference type="PROSITE" id="PS01029">
    <property type="entry name" value="DEHYDROQUINASE_II"/>
    <property type="match status" value="1"/>
</dbReference>
<organism evidence="3">
    <name type="scientific">freshwater metagenome</name>
    <dbReference type="NCBI Taxonomy" id="449393"/>
    <lineage>
        <taxon>unclassified sequences</taxon>
        <taxon>metagenomes</taxon>
        <taxon>ecological metagenomes</taxon>
    </lineage>
</organism>
<dbReference type="Gene3D" id="3.40.50.9100">
    <property type="entry name" value="Dehydroquinase, class II"/>
    <property type="match status" value="1"/>
</dbReference>
<proteinExistence type="inferred from homology"/>
<dbReference type="GO" id="GO:0003855">
    <property type="term" value="F:3-dehydroquinate dehydratase activity"/>
    <property type="evidence" value="ECO:0007669"/>
    <property type="project" value="UniProtKB-EC"/>
</dbReference>
<dbReference type="AlphaFoldDB" id="A0A6J6G386"/>
<dbReference type="GO" id="GO:0019631">
    <property type="term" value="P:quinate catabolic process"/>
    <property type="evidence" value="ECO:0007669"/>
    <property type="project" value="TreeGrafter"/>
</dbReference>
<reference evidence="3" key="1">
    <citation type="submission" date="2020-05" db="EMBL/GenBank/DDBJ databases">
        <authorList>
            <person name="Chiriac C."/>
            <person name="Salcher M."/>
            <person name="Ghai R."/>
            <person name="Kavagutti S V."/>
        </authorList>
    </citation>
    <scope>NUCLEOTIDE SEQUENCE</scope>
</reference>
<dbReference type="InterPro" id="IPR018509">
    <property type="entry name" value="DHquinase_II_CS"/>
</dbReference>
<sequence length="147" mass="15282">MTLSSILVLHGPNLNLLGTREPEVYGTATLASHVATVSAAASRHGISVTDVQSNTEGELVNAIHAANTAHGGIIINAGAFTHYSWAIHDALKSFPGHVIEVHLSNPGAREQFRHISVLAPVVDGTISGFGGLGYSLAVEALVELDSQ</sequence>
<dbReference type="PANTHER" id="PTHR21272:SF3">
    <property type="entry name" value="CATABOLIC 3-DEHYDROQUINASE"/>
    <property type="match status" value="1"/>
</dbReference>
<accession>A0A6J6G386</accession>
<evidence type="ECO:0000256" key="1">
    <source>
        <dbReference type="ARBA" id="ARBA00012060"/>
    </source>
</evidence>
<dbReference type="PANTHER" id="PTHR21272">
    <property type="entry name" value="CATABOLIC 3-DEHYDROQUINASE"/>
    <property type="match status" value="1"/>
</dbReference>
<name>A0A6J6G386_9ZZZZ</name>
<dbReference type="PIRSF" id="PIRSF001399">
    <property type="entry name" value="DHquinase_II"/>
    <property type="match status" value="1"/>
</dbReference>
<dbReference type="NCBIfam" id="NF003806">
    <property type="entry name" value="PRK05395.1-3"/>
    <property type="match status" value="1"/>
</dbReference>
<dbReference type="CDD" id="cd00466">
    <property type="entry name" value="DHQase_II"/>
    <property type="match status" value="1"/>
</dbReference>
<protein>
    <recommendedName>
        <fullName evidence="1">3-dehydroquinate dehydratase</fullName>
        <ecNumber evidence="1">4.2.1.10</ecNumber>
    </recommendedName>
</protein>
<dbReference type="InterPro" id="IPR001874">
    <property type="entry name" value="DHquinase_II"/>
</dbReference>
<dbReference type="EMBL" id="CAEZUL010000010">
    <property type="protein sequence ID" value="CAB4591398.1"/>
    <property type="molecule type" value="Genomic_DNA"/>
</dbReference>
<dbReference type="Pfam" id="PF01220">
    <property type="entry name" value="DHquinase_II"/>
    <property type="match status" value="1"/>
</dbReference>
<dbReference type="SUPFAM" id="SSF52304">
    <property type="entry name" value="Type II 3-dehydroquinate dehydratase"/>
    <property type="match status" value="1"/>
</dbReference>
<dbReference type="NCBIfam" id="NF003805">
    <property type="entry name" value="PRK05395.1-2"/>
    <property type="match status" value="1"/>
</dbReference>
<evidence type="ECO:0000313" key="3">
    <source>
        <dbReference type="EMBL" id="CAB4591398.1"/>
    </source>
</evidence>
<keyword evidence="2" id="KW-0456">Lyase</keyword>
<dbReference type="InterPro" id="IPR036441">
    <property type="entry name" value="DHquinase_II_sf"/>
</dbReference>
<dbReference type="NCBIfam" id="NF003807">
    <property type="entry name" value="PRK05395.1-4"/>
    <property type="match status" value="1"/>
</dbReference>
<dbReference type="EC" id="4.2.1.10" evidence="1"/>
<gene>
    <name evidence="3" type="ORF">UFOPK1808_00174</name>
</gene>
<evidence type="ECO:0000256" key="2">
    <source>
        <dbReference type="ARBA" id="ARBA00023239"/>
    </source>
</evidence>